<feature type="transmembrane region" description="Helical" evidence="1">
    <location>
        <begin position="17"/>
        <end position="43"/>
    </location>
</feature>
<evidence type="ECO:0000313" key="3">
    <source>
        <dbReference type="Proteomes" id="UP000030207"/>
    </source>
</evidence>
<reference evidence="2 3" key="1">
    <citation type="submission" date="2014-07" db="EMBL/GenBank/DDBJ databases">
        <title>Complete Genome of Bacillus megaterium Myophage Moonbeam.</title>
        <authorList>
            <person name="Cadungog J.N."/>
            <person name="Khatemi B.E."/>
            <person name="Hernandez A.C."/>
            <person name="Everett G.F.K."/>
        </authorList>
    </citation>
    <scope>NUCLEOTIDE SEQUENCE [LARGE SCALE GENOMIC DNA]</scope>
</reference>
<evidence type="ECO:0000313" key="2">
    <source>
        <dbReference type="EMBL" id="AIW03625.1"/>
    </source>
</evidence>
<keyword evidence="1" id="KW-1133">Transmembrane helix</keyword>
<keyword evidence="1" id="KW-0812">Transmembrane</keyword>
<dbReference type="GeneID" id="24608202"/>
<gene>
    <name evidence="2" type="ORF">CPT_Moonbeam227</name>
</gene>
<dbReference type="RefSeq" id="YP_009151790.1">
    <property type="nucleotide sequence ID" value="NC_027374.1"/>
</dbReference>
<organism evidence="2 3">
    <name type="scientific">Bacillus phage Moonbeam</name>
    <dbReference type="NCBI Taxonomy" id="1540091"/>
    <lineage>
        <taxon>Viruses</taxon>
        <taxon>Duplodnaviria</taxon>
        <taxon>Heunggongvirae</taxon>
        <taxon>Uroviricota</taxon>
        <taxon>Caudoviricetes</taxon>
        <taxon>Herelleviridae</taxon>
        <taxon>Bastillevirinae</taxon>
        <taxon>Moonbeamvirus</taxon>
        <taxon>Moonbeamvirus moonbeam</taxon>
    </lineage>
</organism>
<keyword evidence="1" id="KW-0472">Membrane</keyword>
<protein>
    <submittedName>
        <fullName evidence="2">Uncharacterized protein</fullName>
    </submittedName>
</protein>
<sequence>MKTLISLFDLELTIKQIILTLICTSLGLTSFVVICKLIGFYLITKGF</sequence>
<accession>A0A0A0RNE7</accession>
<dbReference type="Proteomes" id="UP000030207">
    <property type="component" value="Segment"/>
</dbReference>
<dbReference type="EMBL" id="KM236246">
    <property type="protein sequence ID" value="AIW03625.1"/>
    <property type="molecule type" value="Genomic_DNA"/>
</dbReference>
<evidence type="ECO:0000256" key="1">
    <source>
        <dbReference type="SAM" id="Phobius"/>
    </source>
</evidence>
<keyword evidence="3" id="KW-1185">Reference proteome</keyword>
<name>A0A0A0RNE7_9CAUD</name>
<proteinExistence type="predicted"/>
<dbReference type="KEGG" id="vg:24608202"/>